<evidence type="ECO:0000256" key="2">
    <source>
        <dbReference type="ARBA" id="ARBA00022723"/>
    </source>
</evidence>
<feature type="binding site" evidence="6">
    <location>
        <position position="323"/>
    </location>
    <ligand>
        <name>substrate</name>
    </ligand>
</feature>
<dbReference type="SMART" id="SM00922">
    <property type="entry name" value="MR_MLE"/>
    <property type="match status" value="1"/>
</dbReference>
<comment type="cofactor">
    <cofactor evidence="7 8">
        <name>Mg(2+)</name>
        <dbReference type="ChEBI" id="CHEBI:18420"/>
    </cofactor>
    <text evidence="7 8">Binds 1 Mg(2+) ion per subunit.</text>
</comment>
<evidence type="ECO:0000256" key="7">
    <source>
        <dbReference type="PIRSR" id="PIRSR634603-3"/>
    </source>
</evidence>
<feature type="binding site" evidence="6">
    <location>
        <position position="321"/>
    </location>
    <ligand>
        <name>substrate</name>
    </ligand>
</feature>
<evidence type="ECO:0000313" key="10">
    <source>
        <dbReference type="EMBL" id="AVP97790.1"/>
    </source>
</evidence>
<name>A0A2P1PSI4_9GAMM</name>
<evidence type="ECO:0000256" key="5">
    <source>
        <dbReference type="PIRSR" id="PIRSR634603-1"/>
    </source>
</evidence>
<dbReference type="SFLD" id="SFLDG00180">
    <property type="entry name" value="muconate_cycloisomerase"/>
    <property type="match status" value="1"/>
</dbReference>
<keyword evidence="4 8" id="KW-0413">Isomerase</keyword>
<proteinExistence type="inferred from homology"/>
<dbReference type="AlphaFoldDB" id="A0A2P1PSI4"/>
<feature type="active site" description="Proton acceptor; specific for (R)-substrate epimerization" evidence="5">
    <location>
        <position position="162"/>
    </location>
</feature>
<feature type="domain" description="Mandelate racemase/muconate lactonizing enzyme C-terminal" evidence="9">
    <location>
        <begin position="141"/>
        <end position="239"/>
    </location>
</feature>
<feature type="binding site" evidence="6">
    <location>
        <position position="297"/>
    </location>
    <ligand>
        <name>substrate</name>
    </ligand>
</feature>
<dbReference type="Gene3D" id="3.20.20.120">
    <property type="entry name" value="Enolase-like C-terminal domain"/>
    <property type="match status" value="1"/>
</dbReference>
<comment type="similarity">
    <text evidence="1 8">Belongs to the mandelate racemase/muconate lactonizing enzyme family.</text>
</comment>
<accession>A0A2P1PSI4</accession>
<evidence type="ECO:0000256" key="1">
    <source>
        <dbReference type="ARBA" id="ARBA00008031"/>
    </source>
</evidence>
<keyword evidence="11" id="KW-1185">Reference proteome</keyword>
<dbReference type="KEGG" id="xba:C7S18_11540"/>
<evidence type="ECO:0000256" key="4">
    <source>
        <dbReference type="ARBA" id="ARBA00023235"/>
    </source>
</evidence>
<organism evidence="10 11">
    <name type="scientific">Ahniella affigens</name>
    <dbReference type="NCBI Taxonomy" id="2021234"/>
    <lineage>
        <taxon>Bacteria</taxon>
        <taxon>Pseudomonadati</taxon>
        <taxon>Pseudomonadota</taxon>
        <taxon>Gammaproteobacteria</taxon>
        <taxon>Lysobacterales</taxon>
        <taxon>Rhodanobacteraceae</taxon>
        <taxon>Ahniella</taxon>
    </lineage>
</organism>
<evidence type="ECO:0000256" key="6">
    <source>
        <dbReference type="PIRSR" id="PIRSR634603-2"/>
    </source>
</evidence>
<dbReference type="SUPFAM" id="SSF51604">
    <property type="entry name" value="Enolase C-terminal domain-like"/>
    <property type="match status" value="1"/>
</dbReference>
<dbReference type="InterPro" id="IPR013341">
    <property type="entry name" value="Mandelate_racemase_N_dom"/>
</dbReference>
<feature type="binding site" evidence="7">
    <location>
        <position position="243"/>
    </location>
    <ligand>
        <name>Mg(2+)</name>
        <dbReference type="ChEBI" id="CHEBI:18420"/>
    </ligand>
</feature>
<evidence type="ECO:0000256" key="8">
    <source>
        <dbReference type="RuleBase" id="RU366006"/>
    </source>
</evidence>
<dbReference type="SFLD" id="SFLDF00009">
    <property type="entry name" value="o-succinylbenzoate_synthase"/>
    <property type="match status" value="1"/>
</dbReference>
<dbReference type="EMBL" id="CP027860">
    <property type="protein sequence ID" value="AVP97790.1"/>
    <property type="molecule type" value="Genomic_DNA"/>
</dbReference>
<dbReference type="SFLD" id="SFLDS00001">
    <property type="entry name" value="Enolase"/>
    <property type="match status" value="1"/>
</dbReference>
<dbReference type="SUPFAM" id="SSF54826">
    <property type="entry name" value="Enolase N-terminal domain-like"/>
    <property type="match status" value="1"/>
</dbReference>
<dbReference type="InterPro" id="IPR029017">
    <property type="entry name" value="Enolase-like_N"/>
</dbReference>
<dbReference type="GO" id="GO:0006518">
    <property type="term" value="P:peptide metabolic process"/>
    <property type="evidence" value="ECO:0007669"/>
    <property type="project" value="UniProtKB-ARBA"/>
</dbReference>
<evidence type="ECO:0000313" key="11">
    <source>
        <dbReference type="Proteomes" id="UP000241074"/>
    </source>
</evidence>
<dbReference type="OrthoDB" id="9796450at2"/>
<evidence type="ECO:0000256" key="3">
    <source>
        <dbReference type="ARBA" id="ARBA00022842"/>
    </source>
</evidence>
<gene>
    <name evidence="10" type="ORF">C7S18_11540</name>
</gene>
<feature type="active site" description="Proton acceptor; specific for (S)-substrate epimerization" evidence="5">
    <location>
        <position position="267"/>
    </location>
</feature>
<dbReference type="GO" id="GO:0016855">
    <property type="term" value="F:racemase and epimerase activity, acting on amino acids and derivatives"/>
    <property type="evidence" value="ECO:0007669"/>
    <property type="project" value="UniProtKB-UniRule"/>
</dbReference>
<feature type="binding site" evidence="6">
    <location>
        <position position="295"/>
    </location>
    <ligand>
        <name>substrate</name>
    </ligand>
</feature>
<dbReference type="EC" id="5.1.1.-" evidence="8"/>
<keyword evidence="2 7" id="KW-0479">Metal-binding</keyword>
<feature type="binding site" evidence="7">
    <location>
        <position position="218"/>
    </location>
    <ligand>
        <name>Mg(2+)</name>
        <dbReference type="ChEBI" id="CHEBI:18420"/>
    </ligand>
</feature>
<dbReference type="Gene3D" id="3.30.390.10">
    <property type="entry name" value="Enolase-like, N-terminal domain"/>
    <property type="match status" value="1"/>
</dbReference>
<dbReference type="PANTHER" id="PTHR48073:SF2">
    <property type="entry name" value="O-SUCCINYLBENZOATE SYNTHASE"/>
    <property type="match status" value="1"/>
</dbReference>
<dbReference type="Proteomes" id="UP000241074">
    <property type="component" value="Chromosome"/>
</dbReference>
<dbReference type="FunFam" id="3.30.390.10:FF:000009">
    <property type="entry name" value="Hydrophobic dipeptide epimerase"/>
    <property type="match status" value="1"/>
</dbReference>
<dbReference type="RefSeq" id="WP_106891711.1">
    <property type="nucleotide sequence ID" value="NZ_CP027860.1"/>
</dbReference>
<reference evidence="10 11" key="2">
    <citation type="submission" date="2018-03" db="EMBL/GenBank/DDBJ databases">
        <authorList>
            <person name="Keele B.F."/>
        </authorList>
    </citation>
    <scope>NUCLEOTIDE SEQUENCE [LARGE SCALE GENOMIC DNA]</scope>
    <source>
        <strain evidence="10 11">D13</strain>
    </source>
</reference>
<reference evidence="10 11" key="1">
    <citation type="submission" date="2018-03" db="EMBL/GenBank/DDBJ databases">
        <title>Ahniella affigens gen. nov., sp. nov., a gammaproteobacterium isolated from sandy soil near a stream.</title>
        <authorList>
            <person name="Ko Y."/>
            <person name="Kim J.-H."/>
        </authorList>
    </citation>
    <scope>NUCLEOTIDE SEQUENCE [LARGE SCALE GENOMIC DNA]</scope>
    <source>
        <strain evidence="10 11">D13</strain>
    </source>
</reference>
<feature type="binding site" evidence="6">
    <location>
        <position position="160"/>
    </location>
    <ligand>
        <name>substrate</name>
    </ligand>
</feature>
<dbReference type="Pfam" id="PF13378">
    <property type="entry name" value="MR_MLE_C"/>
    <property type="match status" value="1"/>
</dbReference>
<protein>
    <recommendedName>
        <fullName evidence="8">Dipeptide epimerase</fullName>
        <ecNumber evidence="8">5.1.1.-</ecNumber>
    </recommendedName>
</protein>
<dbReference type="InterPro" id="IPR034603">
    <property type="entry name" value="Dipeptide_epimerase"/>
</dbReference>
<dbReference type="Pfam" id="PF02746">
    <property type="entry name" value="MR_MLE_N"/>
    <property type="match status" value="1"/>
</dbReference>
<dbReference type="CDD" id="cd03319">
    <property type="entry name" value="L-Ala-DL-Glu_epimerase"/>
    <property type="match status" value="1"/>
</dbReference>
<evidence type="ECO:0000259" key="9">
    <source>
        <dbReference type="SMART" id="SM00922"/>
    </source>
</evidence>
<feature type="binding site" evidence="6">
    <location>
        <position position="135"/>
    </location>
    <ligand>
        <name>substrate</name>
    </ligand>
</feature>
<dbReference type="GO" id="GO:0046872">
    <property type="term" value="F:metal ion binding"/>
    <property type="evidence" value="ECO:0007669"/>
    <property type="project" value="UniProtKB-KW"/>
</dbReference>
<dbReference type="InterPro" id="IPR036849">
    <property type="entry name" value="Enolase-like_C_sf"/>
</dbReference>
<feature type="binding site" evidence="7">
    <location>
        <position position="190"/>
    </location>
    <ligand>
        <name>Mg(2+)</name>
        <dbReference type="ChEBI" id="CHEBI:18420"/>
    </ligand>
</feature>
<dbReference type="InterPro" id="IPR013342">
    <property type="entry name" value="Mandelate_racemase_C"/>
</dbReference>
<keyword evidence="3 7" id="KW-0460">Magnesium</keyword>
<sequence length="360" mass="38517">MIITACHLTRIRAPLITPFKTALRTVQQVDDIAVILDTDVGIQGYGSAPATAAITGDTHGSIVAAITEHLAPRLIGRSIACLHELLQANDAAIAHNNNAKAAIDMALHDLWATFLAQPLCVALGGQPSVLETNLTISLNAPDAMLADAAAAVARGFRALKIKLGGDPASDLARVRHLHAHLDGQVELRLDANQAWNARQTVQILRALEQDGIQPAWIEQPVPAADIAGLRHIREHVATPVMVDESVFDLRQLLRVLELQAADLVNLKLMKAGGIRNTLMLADLCRQFGVPCQIGCMLESALGVSAAAHVAAARRDVIRFIDLDAAALCLEPGIVLDTRFEHALIHVNHTPGLGVRELLEP</sequence>
<dbReference type="InterPro" id="IPR029065">
    <property type="entry name" value="Enolase_C-like"/>
</dbReference>
<dbReference type="PANTHER" id="PTHR48073">
    <property type="entry name" value="O-SUCCINYLBENZOATE SYNTHASE-RELATED"/>
    <property type="match status" value="1"/>
</dbReference>
<feature type="binding site" evidence="6">
    <location>
        <position position="24"/>
    </location>
    <ligand>
        <name>substrate</name>
    </ligand>
</feature>